<evidence type="ECO:0000313" key="7">
    <source>
        <dbReference type="EMBL" id="KKU49736.1"/>
    </source>
</evidence>
<name>A0A0G1QXP7_UNCKA</name>
<protein>
    <recommendedName>
        <fullName evidence="6">DUF1232 domain-containing protein</fullName>
    </recommendedName>
</protein>
<evidence type="ECO:0000256" key="1">
    <source>
        <dbReference type="ARBA" id="ARBA00004127"/>
    </source>
</evidence>
<dbReference type="InterPro" id="IPR010652">
    <property type="entry name" value="DUF1232"/>
</dbReference>
<organism evidence="7 8">
    <name type="scientific">candidate division WWE3 bacterium GW2011_GWC1_47_10</name>
    <dbReference type="NCBI Taxonomy" id="1619122"/>
    <lineage>
        <taxon>Bacteria</taxon>
        <taxon>Katanobacteria</taxon>
    </lineage>
</organism>
<evidence type="ECO:0000256" key="2">
    <source>
        <dbReference type="ARBA" id="ARBA00022692"/>
    </source>
</evidence>
<evidence type="ECO:0000313" key="8">
    <source>
        <dbReference type="Proteomes" id="UP000034873"/>
    </source>
</evidence>
<sequence>MKLFLKNNWMLVAAILYALLPFDIIPDVLLPVGFADDLGVLIVTLLLRYLKHRKGTILHTDVKEDILDGEVVED</sequence>
<keyword evidence="4 5" id="KW-0472">Membrane</keyword>
<evidence type="ECO:0000259" key="6">
    <source>
        <dbReference type="Pfam" id="PF06803"/>
    </source>
</evidence>
<feature type="transmembrane region" description="Helical" evidence="5">
    <location>
        <begin position="7"/>
        <end position="25"/>
    </location>
</feature>
<dbReference type="STRING" id="1619122.UX73_C0028G0003"/>
<dbReference type="Proteomes" id="UP000034873">
    <property type="component" value="Unassembled WGS sequence"/>
</dbReference>
<feature type="transmembrane region" description="Helical" evidence="5">
    <location>
        <begin position="31"/>
        <end position="50"/>
    </location>
</feature>
<dbReference type="AlphaFoldDB" id="A0A0G1QXP7"/>
<gene>
    <name evidence="7" type="ORF">UX73_C0028G0003</name>
</gene>
<feature type="domain" description="DUF1232" evidence="6">
    <location>
        <begin position="9"/>
        <end position="42"/>
    </location>
</feature>
<evidence type="ECO:0000256" key="4">
    <source>
        <dbReference type="ARBA" id="ARBA00023136"/>
    </source>
</evidence>
<reference evidence="7 8" key="1">
    <citation type="journal article" date="2015" name="Nature">
        <title>rRNA introns, odd ribosomes, and small enigmatic genomes across a large radiation of phyla.</title>
        <authorList>
            <person name="Brown C.T."/>
            <person name="Hug L.A."/>
            <person name="Thomas B.C."/>
            <person name="Sharon I."/>
            <person name="Castelle C.J."/>
            <person name="Singh A."/>
            <person name="Wilkins M.J."/>
            <person name="Williams K.H."/>
            <person name="Banfield J.F."/>
        </authorList>
    </citation>
    <scope>NUCLEOTIDE SEQUENCE [LARGE SCALE GENOMIC DNA]</scope>
</reference>
<comment type="subcellular location">
    <subcellularLocation>
        <location evidence="1">Endomembrane system</location>
        <topology evidence="1">Multi-pass membrane protein</topology>
    </subcellularLocation>
</comment>
<accession>A0A0G1QXP7</accession>
<dbReference type="GO" id="GO:0012505">
    <property type="term" value="C:endomembrane system"/>
    <property type="evidence" value="ECO:0007669"/>
    <property type="project" value="UniProtKB-SubCell"/>
</dbReference>
<dbReference type="Pfam" id="PF06803">
    <property type="entry name" value="DUF1232"/>
    <property type="match status" value="1"/>
</dbReference>
<evidence type="ECO:0000256" key="3">
    <source>
        <dbReference type="ARBA" id="ARBA00022989"/>
    </source>
</evidence>
<comment type="caution">
    <text evidence="7">The sequence shown here is derived from an EMBL/GenBank/DDBJ whole genome shotgun (WGS) entry which is preliminary data.</text>
</comment>
<dbReference type="EMBL" id="LCNH01000028">
    <property type="protein sequence ID" value="KKU49736.1"/>
    <property type="molecule type" value="Genomic_DNA"/>
</dbReference>
<keyword evidence="2 5" id="KW-0812">Transmembrane</keyword>
<proteinExistence type="predicted"/>
<evidence type="ECO:0000256" key="5">
    <source>
        <dbReference type="SAM" id="Phobius"/>
    </source>
</evidence>
<keyword evidence="3 5" id="KW-1133">Transmembrane helix</keyword>